<feature type="domain" description="Helix-turn-helix type 11" evidence="1">
    <location>
        <begin position="7"/>
        <end position="60"/>
    </location>
</feature>
<reference evidence="2 3" key="1">
    <citation type="submission" date="2024-01" db="EMBL/GenBank/DDBJ databases">
        <title>Hyphobacterium bacterium isolated from marine sediment.</title>
        <authorList>
            <person name="Zhao S."/>
        </authorList>
    </citation>
    <scope>NUCLEOTIDE SEQUENCE [LARGE SCALE GENOMIC DNA]</scope>
    <source>
        <strain evidence="3">HN65</strain>
    </source>
</reference>
<dbReference type="InterPro" id="IPR036388">
    <property type="entry name" value="WH-like_DNA-bd_sf"/>
</dbReference>
<dbReference type="EMBL" id="JAZDRP010000005">
    <property type="protein sequence ID" value="MEE2526652.1"/>
    <property type="molecule type" value="Genomic_DNA"/>
</dbReference>
<comment type="caution">
    <text evidence="2">The sequence shown here is derived from an EMBL/GenBank/DDBJ whole genome shotgun (WGS) entry which is preliminary data.</text>
</comment>
<evidence type="ECO:0000313" key="3">
    <source>
        <dbReference type="Proteomes" id="UP001354971"/>
    </source>
</evidence>
<dbReference type="InterPro" id="IPR036390">
    <property type="entry name" value="WH_DNA-bd_sf"/>
</dbReference>
<organism evidence="2 3">
    <name type="scientific">Hyphobacterium lacteum</name>
    <dbReference type="NCBI Taxonomy" id="3116575"/>
    <lineage>
        <taxon>Bacteria</taxon>
        <taxon>Pseudomonadati</taxon>
        <taxon>Pseudomonadota</taxon>
        <taxon>Alphaproteobacteria</taxon>
        <taxon>Maricaulales</taxon>
        <taxon>Maricaulaceae</taxon>
        <taxon>Hyphobacterium</taxon>
    </lineage>
</organism>
<dbReference type="PANTHER" id="PTHR34580">
    <property type="match status" value="1"/>
</dbReference>
<gene>
    <name evidence="2" type="ORF">V0U79_09755</name>
</gene>
<name>A0ABU7LRV1_9PROT</name>
<dbReference type="Pfam" id="PF08279">
    <property type="entry name" value="HTH_11"/>
    <property type="match status" value="1"/>
</dbReference>
<dbReference type="RefSeq" id="WP_330199314.1">
    <property type="nucleotide sequence ID" value="NZ_JAZDRP010000005.1"/>
</dbReference>
<dbReference type="Proteomes" id="UP001354971">
    <property type="component" value="Unassembled WGS sequence"/>
</dbReference>
<keyword evidence="3" id="KW-1185">Reference proteome</keyword>
<proteinExistence type="predicted"/>
<protein>
    <submittedName>
        <fullName evidence="2">HTH domain-containing protein</fullName>
    </submittedName>
</protein>
<evidence type="ECO:0000259" key="1">
    <source>
        <dbReference type="Pfam" id="PF08279"/>
    </source>
</evidence>
<evidence type="ECO:0000313" key="2">
    <source>
        <dbReference type="EMBL" id="MEE2526652.1"/>
    </source>
</evidence>
<dbReference type="InterPro" id="IPR013196">
    <property type="entry name" value="HTH_11"/>
</dbReference>
<sequence>MSRARRLVEIVRVLKAAIPGSLTAHQIAERFKVSERTIYRDMAKLIDSGVPIEGEAGLGYWLAPDDGPPPISLTWRQAQILWRGARLIALTADEDAAEDAERAQETLEKMLGHQRVSRLETHPLLSLTDKLRPVEAVLSAFRKAMETGHPVRIIYVDLDEEDREIEGRAVSVTPIGEMSILTLSVDDRLHHLRAERIRKIRLRA</sequence>
<dbReference type="Gene3D" id="1.10.10.10">
    <property type="entry name" value="Winged helix-like DNA-binding domain superfamily/Winged helix DNA-binding domain"/>
    <property type="match status" value="1"/>
</dbReference>
<dbReference type="InterPro" id="IPR051534">
    <property type="entry name" value="CBASS_pafABC_assoc_protein"/>
</dbReference>
<accession>A0ABU7LRV1</accession>
<dbReference type="PANTHER" id="PTHR34580:SF3">
    <property type="entry name" value="PROTEIN PAFB"/>
    <property type="match status" value="1"/>
</dbReference>
<dbReference type="SUPFAM" id="SSF46785">
    <property type="entry name" value="Winged helix' DNA-binding domain"/>
    <property type="match status" value="1"/>
</dbReference>